<comment type="similarity">
    <text evidence="1">Belongs to the FlgM family.</text>
</comment>
<sequence>MAINISNGLGNQANIGKNERLQKSSESTENRAGQNVSSKDTLSEDTVQLSDAAQILKDQEAKISNLPDMDMEKVERVKQAIAAGEYQIDTQKLASNMQSIDALFA</sequence>
<evidence type="ECO:0000313" key="12">
    <source>
        <dbReference type="Proteomes" id="UP001149719"/>
    </source>
</evidence>
<dbReference type="Proteomes" id="UP001149719">
    <property type="component" value="Unassembled WGS sequence"/>
</dbReference>
<evidence type="ECO:0000256" key="8">
    <source>
        <dbReference type="ARBA" id="ARBA00030117"/>
    </source>
</evidence>
<dbReference type="RefSeq" id="WP_269123740.1">
    <property type="nucleotide sequence ID" value="NZ_JAPUBN010000011.1"/>
</dbReference>
<protein>
    <recommendedName>
        <fullName evidence="2">Negative regulator of flagellin synthesis</fullName>
    </recommendedName>
    <alternativeName>
        <fullName evidence="8">Anti-sigma-28 factor</fullName>
    </alternativeName>
</protein>
<evidence type="ECO:0000259" key="10">
    <source>
        <dbReference type="Pfam" id="PF04316"/>
    </source>
</evidence>
<evidence type="ECO:0000313" key="11">
    <source>
        <dbReference type="EMBL" id="MCZ2721186.1"/>
    </source>
</evidence>
<comment type="caution">
    <text evidence="11">The sequence shown here is derived from an EMBL/GenBank/DDBJ whole genome shotgun (WGS) entry which is preliminary data.</text>
</comment>
<name>A0ABT4JSD9_9GAMM</name>
<feature type="compositionally biased region" description="Polar residues" evidence="9">
    <location>
        <begin position="30"/>
        <end position="45"/>
    </location>
</feature>
<dbReference type="InterPro" id="IPR031316">
    <property type="entry name" value="FlgM_C"/>
</dbReference>
<comment type="function">
    <text evidence="7">Responsible for the coupling of flagellin expression to flagellar assembly by preventing expression of the flagellin genes when a component of the middle class of proteins is defective. It negatively regulates flagellar genes by inhibiting the activity of FliA by directly binding to FliA.</text>
</comment>
<evidence type="ECO:0000256" key="2">
    <source>
        <dbReference type="ARBA" id="ARBA00017823"/>
    </source>
</evidence>
<feature type="domain" description="Anti-sigma-28 factor FlgM C-terminal" evidence="10">
    <location>
        <begin position="45"/>
        <end position="97"/>
    </location>
</feature>
<dbReference type="SUPFAM" id="SSF101498">
    <property type="entry name" value="Anti-sigma factor FlgM"/>
    <property type="match status" value="1"/>
</dbReference>
<reference evidence="11" key="1">
    <citation type="submission" date="2022-12" db="EMBL/GenBank/DDBJ databases">
        <title>Marinomonas 15G1-11 sp. nov, isolated from marine algae.</title>
        <authorList>
            <person name="Butt M."/>
            <person name="Choi D.G."/>
            <person name="Kim J.M."/>
            <person name="Lee J.K."/>
            <person name="Baek J.H."/>
            <person name="Jeon C.O."/>
        </authorList>
    </citation>
    <scope>NUCLEOTIDE SEQUENCE</scope>
    <source>
        <strain evidence="11">15G1-11</strain>
    </source>
</reference>
<keyword evidence="3" id="KW-0678">Repressor</keyword>
<feature type="compositionally biased region" description="Basic and acidic residues" evidence="9">
    <location>
        <begin position="17"/>
        <end position="29"/>
    </location>
</feature>
<dbReference type="InterPro" id="IPR035890">
    <property type="entry name" value="Anti-sigma-28_factor_FlgM_sf"/>
</dbReference>
<feature type="region of interest" description="Disordered" evidence="9">
    <location>
        <begin position="1"/>
        <end position="45"/>
    </location>
</feature>
<feature type="compositionally biased region" description="Polar residues" evidence="9">
    <location>
        <begin position="1"/>
        <end position="15"/>
    </location>
</feature>
<keyword evidence="5" id="KW-0805">Transcription regulation</keyword>
<keyword evidence="11" id="KW-0282">Flagellum</keyword>
<evidence type="ECO:0000256" key="5">
    <source>
        <dbReference type="ARBA" id="ARBA00023015"/>
    </source>
</evidence>
<evidence type="ECO:0000256" key="3">
    <source>
        <dbReference type="ARBA" id="ARBA00022491"/>
    </source>
</evidence>
<proteinExistence type="inferred from homology"/>
<evidence type="ECO:0000256" key="4">
    <source>
        <dbReference type="ARBA" id="ARBA00022795"/>
    </source>
</evidence>
<evidence type="ECO:0000256" key="7">
    <source>
        <dbReference type="ARBA" id="ARBA00024739"/>
    </source>
</evidence>
<keyword evidence="11" id="KW-0969">Cilium</keyword>
<accession>A0ABT4JSD9</accession>
<evidence type="ECO:0000256" key="1">
    <source>
        <dbReference type="ARBA" id="ARBA00005322"/>
    </source>
</evidence>
<keyword evidence="11" id="KW-0966">Cell projection</keyword>
<keyword evidence="6" id="KW-0804">Transcription</keyword>
<keyword evidence="4" id="KW-1005">Bacterial flagellum biogenesis</keyword>
<keyword evidence="12" id="KW-1185">Reference proteome</keyword>
<evidence type="ECO:0000256" key="6">
    <source>
        <dbReference type="ARBA" id="ARBA00023163"/>
    </source>
</evidence>
<organism evidence="11 12">
    <name type="scientific">Marinomonas phaeophyticola</name>
    <dbReference type="NCBI Taxonomy" id="3004091"/>
    <lineage>
        <taxon>Bacteria</taxon>
        <taxon>Pseudomonadati</taxon>
        <taxon>Pseudomonadota</taxon>
        <taxon>Gammaproteobacteria</taxon>
        <taxon>Oceanospirillales</taxon>
        <taxon>Oceanospirillaceae</taxon>
        <taxon>Marinomonas</taxon>
    </lineage>
</organism>
<gene>
    <name evidence="11" type="primary">flgM</name>
    <name evidence="11" type="ORF">O1D97_05865</name>
</gene>
<dbReference type="Pfam" id="PF04316">
    <property type="entry name" value="FlgM"/>
    <property type="match status" value="1"/>
</dbReference>
<dbReference type="EMBL" id="JAPUBN010000011">
    <property type="protein sequence ID" value="MCZ2721186.1"/>
    <property type="molecule type" value="Genomic_DNA"/>
</dbReference>
<evidence type="ECO:0000256" key="9">
    <source>
        <dbReference type="SAM" id="MobiDB-lite"/>
    </source>
</evidence>
<dbReference type="NCBIfam" id="TIGR03824">
    <property type="entry name" value="FlgM_jcvi"/>
    <property type="match status" value="1"/>
</dbReference>
<dbReference type="InterPro" id="IPR007412">
    <property type="entry name" value="FlgM"/>
</dbReference>